<reference evidence="2" key="1">
    <citation type="submission" date="2014-03" db="EMBL/GenBank/DDBJ databases">
        <authorList>
            <person name="Aksoy S."/>
            <person name="Warren W."/>
            <person name="Wilson R.K."/>
        </authorList>
    </citation>
    <scope>NUCLEOTIDE SEQUENCE [LARGE SCALE GENOMIC DNA]</scope>
    <source>
        <strain evidence="2">IAEA</strain>
    </source>
</reference>
<accession>A0A1A9ZQJ9</accession>
<dbReference type="VEuPathDB" id="VectorBase:GPAI021968"/>
<protein>
    <submittedName>
        <fullName evidence="1">Uncharacterized protein</fullName>
    </submittedName>
</protein>
<name>A0A1A9ZQJ9_GLOPL</name>
<sequence>MTDDTLQTLPLDTNIDAHIITLFERLETIRRDQQTNAFNSRLSNTLQPKKSMQAEIRTLEFWSPSSKILQK</sequence>
<keyword evidence="2" id="KW-1185">Reference proteome</keyword>
<dbReference type="EnsemblMetazoa" id="GPAI021968-RA">
    <property type="protein sequence ID" value="GPAI021968-PA"/>
    <property type="gene ID" value="GPAI021968"/>
</dbReference>
<dbReference type="AlphaFoldDB" id="A0A1A9ZQJ9"/>
<evidence type="ECO:0000313" key="2">
    <source>
        <dbReference type="Proteomes" id="UP000092445"/>
    </source>
</evidence>
<dbReference type="STRING" id="7398.A0A1A9ZQJ9"/>
<dbReference type="Proteomes" id="UP000092445">
    <property type="component" value="Unassembled WGS sequence"/>
</dbReference>
<evidence type="ECO:0000313" key="1">
    <source>
        <dbReference type="EnsemblMetazoa" id="GPAI021968-PA"/>
    </source>
</evidence>
<organism evidence="1 2">
    <name type="scientific">Glossina pallidipes</name>
    <name type="common">Tsetse fly</name>
    <dbReference type="NCBI Taxonomy" id="7398"/>
    <lineage>
        <taxon>Eukaryota</taxon>
        <taxon>Metazoa</taxon>
        <taxon>Ecdysozoa</taxon>
        <taxon>Arthropoda</taxon>
        <taxon>Hexapoda</taxon>
        <taxon>Insecta</taxon>
        <taxon>Pterygota</taxon>
        <taxon>Neoptera</taxon>
        <taxon>Endopterygota</taxon>
        <taxon>Diptera</taxon>
        <taxon>Brachycera</taxon>
        <taxon>Muscomorpha</taxon>
        <taxon>Hippoboscoidea</taxon>
        <taxon>Glossinidae</taxon>
        <taxon>Glossina</taxon>
    </lineage>
</organism>
<proteinExistence type="predicted"/>
<reference evidence="1" key="2">
    <citation type="submission" date="2020-05" db="UniProtKB">
        <authorList>
            <consortium name="EnsemblMetazoa"/>
        </authorList>
    </citation>
    <scope>IDENTIFICATION</scope>
    <source>
        <strain evidence="1">IAEA</strain>
    </source>
</reference>